<comment type="caution">
    <text evidence="16">The sequence shown here is derived from an EMBL/GenBank/DDBJ whole genome shotgun (WGS) entry which is preliminary data.</text>
</comment>
<feature type="compositionally biased region" description="Low complexity" evidence="13">
    <location>
        <begin position="527"/>
        <end position="545"/>
    </location>
</feature>
<dbReference type="GO" id="GO:0000978">
    <property type="term" value="F:RNA polymerase II cis-regulatory region sequence-specific DNA binding"/>
    <property type="evidence" value="ECO:0007669"/>
    <property type="project" value="TreeGrafter"/>
</dbReference>
<dbReference type="GO" id="GO:0005667">
    <property type="term" value="C:transcription regulator complex"/>
    <property type="evidence" value="ECO:0007669"/>
    <property type="project" value="TreeGrafter"/>
</dbReference>
<evidence type="ECO:0000256" key="12">
    <source>
        <dbReference type="ARBA" id="ARBA00075617"/>
    </source>
</evidence>
<feature type="domain" description="NR LBD" evidence="15">
    <location>
        <begin position="762"/>
        <end position="997"/>
    </location>
</feature>
<dbReference type="GO" id="GO:0008270">
    <property type="term" value="F:zinc ion binding"/>
    <property type="evidence" value="ECO:0007669"/>
    <property type="project" value="UniProtKB-KW"/>
</dbReference>
<dbReference type="InterPro" id="IPR003070">
    <property type="entry name" value="NR4A1-3"/>
</dbReference>
<keyword evidence="5" id="KW-0805">Transcription regulation</keyword>
<dbReference type="FunFam" id="3.30.50.10:FF:000009">
    <property type="entry name" value="nuclear receptor subfamily 4 group A member 2"/>
    <property type="match status" value="1"/>
</dbReference>
<feature type="region of interest" description="Disordered" evidence="13">
    <location>
        <begin position="281"/>
        <end position="302"/>
    </location>
</feature>
<feature type="region of interest" description="Disordered" evidence="13">
    <location>
        <begin position="320"/>
        <end position="402"/>
    </location>
</feature>
<comment type="subunit">
    <text evidence="10">Forms a heterodimer with USP.</text>
</comment>
<keyword evidence="4" id="KW-0862">Zinc</keyword>
<feature type="domain" description="Nuclear receptor" evidence="14">
    <location>
        <begin position="649"/>
        <end position="724"/>
    </location>
</feature>
<gene>
    <name evidence="16" type="ORF">BV898_02254</name>
</gene>
<dbReference type="InterPro" id="IPR001723">
    <property type="entry name" value="Nuclear_hrmn_rcpt"/>
</dbReference>
<dbReference type="GO" id="GO:0071376">
    <property type="term" value="P:cellular response to corticotropin-releasing hormone stimulus"/>
    <property type="evidence" value="ECO:0007669"/>
    <property type="project" value="TreeGrafter"/>
</dbReference>
<feature type="compositionally biased region" description="Low complexity" evidence="13">
    <location>
        <begin position="192"/>
        <end position="202"/>
    </location>
</feature>
<keyword evidence="9" id="KW-0539">Nucleus</keyword>
<evidence type="ECO:0000256" key="9">
    <source>
        <dbReference type="ARBA" id="ARBA00023242"/>
    </source>
</evidence>
<dbReference type="InterPro" id="IPR001628">
    <property type="entry name" value="Znf_hrmn_rcpt"/>
</dbReference>
<evidence type="ECO:0000256" key="1">
    <source>
        <dbReference type="ARBA" id="ARBA00004123"/>
    </source>
</evidence>
<keyword evidence="17" id="KW-1185">Reference proteome</keyword>
<dbReference type="Gene3D" id="3.30.50.10">
    <property type="entry name" value="Erythroid Transcription Factor GATA-1, subunit A"/>
    <property type="match status" value="1"/>
</dbReference>
<dbReference type="PANTHER" id="PTHR24085:SF4">
    <property type="entry name" value="NUCLEAR HORMONE RECEPTOR HR38-RELATED"/>
    <property type="match status" value="1"/>
</dbReference>
<name>A0A1W0X8N5_HYPEX</name>
<keyword evidence="2" id="KW-0479">Metal-binding</keyword>
<evidence type="ECO:0000256" key="3">
    <source>
        <dbReference type="ARBA" id="ARBA00022771"/>
    </source>
</evidence>
<dbReference type="AlphaFoldDB" id="A0A1W0X8N5"/>
<feature type="region of interest" description="Disordered" evidence="13">
    <location>
        <begin position="191"/>
        <end position="217"/>
    </location>
</feature>
<dbReference type="GO" id="GO:0005634">
    <property type="term" value="C:nucleus"/>
    <property type="evidence" value="ECO:0007669"/>
    <property type="project" value="UniProtKB-SubCell"/>
</dbReference>
<dbReference type="InterPro" id="IPR000536">
    <property type="entry name" value="Nucl_hrmn_rcpt_lig-bd"/>
</dbReference>
<evidence type="ECO:0000313" key="17">
    <source>
        <dbReference type="Proteomes" id="UP000192578"/>
    </source>
</evidence>
<proteinExistence type="predicted"/>
<feature type="compositionally biased region" description="Polar residues" evidence="13">
    <location>
        <begin position="629"/>
        <end position="639"/>
    </location>
</feature>
<evidence type="ECO:0000256" key="5">
    <source>
        <dbReference type="ARBA" id="ARBA00023015"/>
    </source>
</evidence>
<feature type="compositionally biased region" description="Basic residues" evidence="13">
    <location>
        <begin position="282"/>
        <end position="293"/>
    </location>
</feature>
<dbReference type="SMART" id="SM00430">
    <property type="entry name" value="HOLI"/>
    <property type="match status" value="1"/>
</dbReference>
<dbReference type="PROSITE" id="PS51030">
    <property type="entry name" value="NUCLEAR_REC_DBD_2"/>
    <property type="match status" value="1"/>
</dbReference>
<keyword evidence="7" id="KW-0804">Transcription</keyword>
<evidence type="ECO:0000256" key="8">
    <source>
        <dbReference type="ARBA" id="ARBA00023170"/>
    </source>
</evidence>
<evidence type="ECO:0000313" key="16">
    <source>
        <dbReference type="EMBL" id="OQV23906.1"/>
    </source>
</evidence>
<keyword evidence="8 16" id="KW-0675">Receptor</keyword>
<evidence type="ECO:0000256" key="6">
    <source>
        <dbReference type="ARBA" id="ARBA00023125"/>
    </source>
</evidence>
<feature type="compositionally biased region" description="Low complexity" evidence="13">
    <location>
        <begin position="568"/>
        <end position="590"/>
    </location>
</feature>
<dbReference type="EMBL" id="MTYJ01000009">
    <property type="protein sequence ID" value="OQV23906.1"/>
    <property type="molecule type" value="Genomic_DNA"/>
</dbReference>
<reference evidence="17" key="1">
    <citation type="submission" date="2017-01" db="EMBL/GenBank/DDBJ databases">
        <title>Comparative genomics of anhydrobiosis in the tardigrade Hypsibius dujardini.</title>
        <authorList>
            <person name="Yoshida Y."/>
            <person name="Koutsovoulos G."/>
            <person name="Laetsch D."/>
            <person name="Stevens L."/>
            <person name="Kumar S."/>
            <person name="Horikawa D."/>
            <person name="Ishino K."/>
            <person name="Komine S."/>
            <person name="Tomita M."/>
            <person name="Blaxter M."/>
            <person name="Arakawa K."/>
        </authorList>
    </citation>
    <scope>NUCLEOTIDE SEQUENCE [LARGE SCALE GENOMIC DNA]</scope>
    <source>
        <strain evidence="17">Z151</strain>
    </source>
</reference>
<dbReference type="PROSITE" id="PS00031">
    <property type="entry name" value="NUCLEAR_REC_DBD_1"/>
    <property type="match status" value="1"/>
</dbReference>
<dbReference type="Pfam" id="PF00104">
    <property type="entry name" value="Hormone_recep"/>
    <property type="match status" value="1"/>
</dbReference>
<organism evidence="16 17">
    <name type="scientific">Hypsibius exemplaris</name>
    <name type="common">Freshwater tardigrade</name>
    <dbReference type="NCBI Taxonomy" id="2072580"/>
    <lineage>
        <taxon>Eukaryota</taxon>
        <taxon>Metazoa</taxon>
        <taxon>Ecdysozoa</taxon>
        <taxon>Tardigrada</taxon>
        <taxon>Eutardigrada</taxon>
        <taxon>Parachela</taxon>
        <taxon>Hypsibioidea</taxon>
        <taxon>Hypsibiidae</taxon>
        <taxon>Hypsibius</taxon>
    </lineage>
</organism>
<feature type="compositionally biased region" description="Basic residues" evidence="13">
    <location>
        <begin position="546"/>
        <end position="566"/>
    </location>
</feature>
<dbReference type="SUPFAM" id="SSF48508">
    <property type="entry name" value="Nuclear receptor ligand-binding domain"/>
    <property type="match status" value="1"/>
</dbReference>
<evidence type="ECO:0000256" key="10">
    <source>
        <dbReference type="ARBA" id="ARBA00065130"/>
    </source>
</evidence>
<evidence type="ECO:0000259" key="14">
    <source>
        <dbReference type="PROSITE" id="PS51030"/>
    </source>
</evidence>
<dbReference type="PRINTS" id="PR00398">
    <property type="entry name" value="STRDHORMONER"/>
</dbReference>
<evidence type="ECO:0000256" key="4">
    <source>
        <dbReference type="ARBA" id="ARBA00022833"/>
    </source>
</evidence>
<dbReference type="Pfam" id="PF00105">
    <property type="entry name" value="zf-C4"/>
    <property type="match status" value="1"/>
</dbReference>
<feature type="region of interest" description="Disordered" evidence="13">
    <location>
        <begin position="479"/>
        <end position="642"/>
    </location>
</feature>
<feature type="compositionally biased region" description="Low complexity" evidence="13">
    <location>
        <begin position="742"/>
        <end position="760"/>
    </location>
</feature>
<dbReference type="GO" id="GO:0004879">
    <property type="term" value="F:nuclear receptor activity"/>
    <property type="evidence" value="ECO:0007669"/>
    <property type="project" value="InterPro"/>
</dbReference>
<comment type="subcellular location">
    <subcellularLocation>
        <location evidence="1">Nucleus</location>
    </subcellularLocation>
</comment>
<accession>A0A1W0X8N5</accession>
<evidence type="ECO:0000256" key="11">
    <source>
        <dbReference type="ARBA" id="ARBA00071265"/>
    </source>
</evidence>
<dbReference type="PRINTS" id="PR00047">
    <property type="entry name" value="STROIDFINGER"/>
</dbReference>
<dbReference type="Proteomes" id="UP000192578">
    <property type="component" value="Unassembled WGS sequence"/>
</dbReference>
<dbReference type="OrthoDB" id="5952118at2759"/>
<dbReference type="PRINTS" id="PR01284">
    <property type="entry name" value="NUCLEARECPTR"/>
</dbReference>
<feature type="compositionally biased region" description="Low complexity" evidence="13">
    <location>
        <begin position="127"/>
        <end position="144"/>
    </location>
</feature>
<dbReference type="InterPro" id="IPR035500">
    <property type="entry name" value="NHR-like_dom_sf"/>
</dbReference>
<dbReference type="InterPro" id="IPR013088">
    <property type="entry name" value="Znf_NHR/GATA"/>
</dbReference>
<dbReference type="CDD" id="cd06969">
    <property type="entry name" value="NR_DBD_NGFI-B"/>
    <property type="match status" value="1"/>
</dbReference>
<dbReference type="SMART" id="SM00399">
    <property type="entry name" value="ZnF_C4"/>
    <property type="match status" value="1"/>
</dbReference>
<feature type="compositionally biased region" description="Basic residues" evidence="13">
    <location>
        <begin position="612"/>
        <end position="628"/>
    </location>
</feature>
<evidence type="ECO:0000259" key="15">
    <source>
        <dbReference type="PROSITE" id="PS51843"/>
    </source>
</evidence>
<feature type="compositionally biased region" description="Polar residues" evidence="13">
    <location>
        <begin position="332"/>
        <end position="350"/>
    </location>
</feature>
<evidence type="ECO:0000256" key="2">
    <source>
        <dbReference type="ARBA" id="ARBA00022723"/>
    </source>
</evidence>
<keyword evidence="3" id="KW-0863">Zinc-finger</keyword>
<dbReference type="GO" id="GO:0035259">
    <property type="term" value="F:nuclear glucocorticoid receptor binding"/>
    <property type="evidence" value="ECO:0007669"/>
    <property type="project" value="TreeGrafter"/>
</dbReference>
<keyword evidence="6" id="KW-0238">DNA-binding</keyword>
<dbReference type="SUPFAM" id="SSF57716">
    <property type="entry name" value="Glucocorticoid receptor-like (DNA-binding domain)"/>
    <property type="match status" value="1"/>
</dbReference>
<dbReference type="PANTHER" id="PTHR24085">
    <property type="entry name" value="NUCLEAR HORMONE RECEPTOR"/>
    <property type="match status" value="1"/>
</dbReference>
<feature type="region of interest" description="Disordered" evidence="13">
    <location>
        <begin position="127"/>
        <end position="148"/>
    </location>
</feature>
<protein>
    <recommendedName>
        <fullName evidence="11">Probable nuclear hormone receptor HR38</fullName>
    </recommendedName>
    <alternativeName>
        <fullName evidence="12">Nuclear receptor subfamily 4 group A member 4</fullName>
    </alternativeName>
</protein>
<dbReference type="Gene3D" id="1.10.565.10">
    <property type="entry name" value="Retinoid X Receptor"/>
    <property type="match status" value="1"/>
</dbReference>
<sequence length="1004" mass="108797">MTLHGPPGDVEVGRALIIIQRMIDYLIPSKVASDLFAAAAAAAAVNVNTTSSGQQRRRQAHMLREDPAPALSWTTTQQGHVRDQRDHHHRHHRPPCLFLPFVVFFSLLIPRVFGACLCVSVDSRTAGTTTTTTTGSIGGSSSTAADHHPVITQLPATATTRARGARQLLLAGLPPAPSRSMIAFESPQFRSTTTTNTTTTTNRPSHHLHSLGLGSSSSSEITNDGFFWEHSDAMVDPPYLTTNCSSTTGNPFTHHHHHYNTSSSGSSSAVVREQRRFSYAGHTHHTPPHHHHSGGQDSGLHSAVSSLLHSSEADHLMDSMSSMASSHAGDQDQGQADTSPVPADQQSTDLWQHHGCTTPPHSAPPIPRNNSNEGTGTFEYFITSGGGGPSSSSSSGGQMPNVSATGQAVLPAFQDAYVSNASMALRPSVWTHPSFRTGLGVGVEGLMGGPQDGSPMTWISAASSIGSPSGRMIQQTTEDSYAGNNNNNNRMALPWSQESTTGATSSSSSSLSLKKYPDPAGLFGSGSLMQPQQQQQHLYHPSQQVHHQHHHSQHHNQHHHPHHHHNLAGTSSNMSDSSSDAGSVSSPVMSPGAGYSTPSSSSHYGTHFNFPGHHHHMPGHHSGLHRTKSSPTTFGRSSEQQQQQPEIAGQVCAVCGDHAACQHYGVRTCEGCKGFFKRTVQKGSKYVCLGNRDCLVDKKRRNRCQFCRYQKCLTVGMVKEVVRTDSLKGRRGRLPSKPKNMSESSSRAASRRSSAGSVSSGPKIDFIGSLLRAHHECVAIESVEYQNVDRTTIKSAGEEIERFLAVLTQSLDLMSACFASEIPGFATEIGRDDRDLLINSAALELLSLRISYRLLSDSAVGPDRIRFCGTGIVYPKELVNQVMGSWFSELEQLSRSLQNLDLDTVGFSCLCALVLVQDRPFLMNNAPVLNLRTKIIDALRDYTSCNAQGLHNWFPHLFALLHDIQTIGEHAVHRLRFLHSQDPSRAVVNFPEALLQCLHVAAER</sequence>
<evidence type="ECO:0000256" key="13">
    <source>
        <dbReference type="SAM" id="MobiDB-lite"/>
    </source>
</evidence>
<evidence type="ECO:0000256" key="7">
    <source>
        <dbReference type="ARBA" id="ARBA00023163"/>
    </source>
</evidence>
<dbReference type="PROSITE" id="PS51843">
    <property type="entry name" value="NR_LBD"/>
    <property type="match status" value="1"/>
</dbReference>
<feature type="region of interest" description="Disordered" evidence="13">
    <location>
        <begin position="726"/>
        <end position="760"/>
    </location>
</feature>